<dbReference type="Proteomes" id="UP001066276">
    <property type="component" value="Chromosome 1_2"/>
</dbReference>
<dbReference type="AlphaFoldDB" id="A0AAV7WC96"/>
<sequence>MNCYNVYKTRALPGHGLARHSSRRVLKRGLLFASLVLFGDICAPEPEPRAAEAEAWMEGAAVVPRGVMQQRPQIPPVLEAGQEEGLGAVVGGVAPPGLVWP</sequence>
<gene>
    <name evidence="1" type="ORF">NDU88_007025</name>
</gene>
<keyword evidence="2" id="KW-1185">Reference proteome</keyword>
<protein>
    <submittedName>
        <fullName evidence="1">Uncharacterized protein</fullName>
    </submittedName>
</protein>
<organism evidence="1 2">
    <name type="scientific">Pleurodeles waltl</name>
    <name type="common">Iberian ribbed newt</name>
    <dbReference type="NCBI Taxonomy" id="8319"/>
    <lineage>
        <taxon>Eukaryota</taxon>
        <taxon>Metazoa</taxon>
        <taxon>Chordata</taxon>
        <taxon>Craniata</taxon>
        <taxon>Vertebrata</taxon>
        <taxon>Euteleostomi</taxon>
        <taxon>Amphibia</taxon>
        <taxon>Batrachia</taxon>
        <taxon>Caudata</taxon>
        <taxon>Salamandroidea</taxon>
        <taxon>Salamandridae</taxon>
        <taxon>Pleurodelinae</taxon>
        <taxon>Pleurodeles</taxon>
    </lineage>
</organism>
<reference evidence="1" key="1">
    <citation type="journal article" date="2022" name="bioRxiv">
        <title>Sequencing and chromosome-scale assembly of the giantPleurodeles waltlgenome.</title>
        <authorList>
            <person name="Brown T."/>
            <person name="Elewa A."/>
            <person name="Iarovenko S."/>
            <person name="Subramanian E."/>
            <person name="Araus A.J."/>
            <person name="Petzold A."/>
            <person name="Susuki M."/>
            <person name="Suzuki K.-i.T."/>
            <person name="Hayashi T."/>
            <person name="Toyoda A."/>
            <person name="Oliveira C."/>
            <person name="Osipova E."/>
            <person name="Leigh N.D."/>
            <person name="Simon A."/>
            <person name="Yun M.H."/>
        </authorList>
    </citation>
    <scope>NUCLEOTIDE SEQUENCE</scope>
    <source>
        <strain evidence="1">20211129_DDA</strain>
        <tissue evidence="1">Liver</tissue>
    </source>
</reference>
<proteinExistence type="predicted"/>
<accession>A0AAV7WC96</accession>
<comment type="caution">
    <text evidence="1">The sequence shown here is derived from an EMBL/GenBank/DDBJ whole genome shotgun (WGS) entry which is preliminary data.</text>
</comment>
<name>A0AAV7WC96_PLEWA</name>
<evidence type="ECO:0000313" key="1">
    <source>
        <dbReference type="EMBL" id="KAJ1211668.1"/>
    </source>
</evidence>
<dbReference type="EMBL" id="JANPWB010000002">
    <property type="protein sequence ID" value="KAJ1211668.1"/>
    <property type="molecule type" value="Genomic_DNA"/>
</dbReference>
<evidence type="ECO:0000313" key="2">
    <source>
        <dbReference type="Proteomes" id="UP001066276"/>
    </source>
</evidence>